<gene>
    <name evidence="3" type="ORF">BN946_scf184747.g23</name>
</gene>
<dbReference type="InterPro" id="IPR032870">
    <property type="entry name" value="ALKBH7-like"/>
</dbReference>
<evidence type="ECO:0000313" key="4">
    <source>
        <dbReference type="Proteomes" id="UP000029665"/>
    </source>
</evidence>
<dbReference type="GO" id="GO:0016706">
    <property type="term" value="F:2-oxoglutarate-dependent dioxygenase activity"/>
    <property type="evidence" value="ECO:0007669"/>
    <property type="project" value="TreeGrafter"/>
</dbReference>
<feature type="region of interest" description="Disordered" evidence="1">
    <location>
        <begin position="55"/>
        <end position="80"/>
    </location>
</feature>
<dbReference type="SUPFAM" id="SSF51197">
    <property type="entry name" value="Clavaminate synthase-like"/>
    <property type="match status" value="1"/>
</dbReference>
<proteinExistence type="predicted"/>
<dbReference type="AlphaFoldDB" id="A0A060SS55"/>
<name>A0A060SS55_PYCCI</name>
<keyword evidence="4" id="KW-1185">Reference proteome</keyword>
<comment type="caution">
    <text evidence="3">The sequence shown here is derived from an EMBL/GenBank/DDBJ whole genome shotgun (WGS) entry which is preliminary data.</text>
</comment>
<dbReference type="PANTHER" id="PTHR21052">
    <property type="entry name" value="SPERMATOGENESIS ASSOCIATED 11-RELATED"/>
    <property type="match status" value="1"/>
</dbReference>
<dbReference type="GO" id="GO:0005759">
    <property type="term" value="C:mitochondrial matrix"/>
    <property type="evidence" value="ECO:0007669"/>
    <property type="project" value="TreeGrafter"/>
</dbReference>
<dbReference type="Pfam" id="PF13532">
    <property type="entry name" value="2OG-FeII_Oxy_2"/>
    <property type="match status" value="1"/>
</dbReference>
<feature type="domain" description="Fe2OG dioxygenase" evidence="2">
    <location>
        <begin position="212"/>
        <end position="331"/>
    </location>
</feature>
<dbReference type="InterPro" id="IPR005123">
    <property type="entry name" value="Oxoglu/Fe-dep_dioxygenase_dom"/>
</dbReference>
<dbReference type="GO" id="GO:0006631">
    <property type="term" value="P:fatty acid metabolic process"/>
    <property type="evidence" value="ECO:0007669"/>
    <property type="project" value="TreeGrafter"/>
</dbReference>
<dbReference type="PANTHER" id="PTHR21052:SF0">
    <property type="entry name" value="ALPHA-KETOGLUTARATE-DEPENDENT DIOXYGENASE ALKB HOMOLOG 7, MITOCHONDRIAL"/>
    <property type="match status" value="1"/>
</dbReference>
<dbReference type="PROSITE" id="PS51471">
    <property type="entry name" value="FE2OG_OXY"/>
    <property type="match status" value="1"/>
</dbReference>
<dbReference type="OrthoDB" id="412814at2759"/>
<organism evidence="3 4">
    <name type="scientific">Pycnoporus cinnabarinus</name>
    <name type="common">Cinnabar-red polypore</name>
    <name type="synonym">Trametes cinnabarina</name>
    <dbReference type="NCBI Taxonomy" id="5643"/>
    <lineage>
        <taxon>Eukaryota</taxon>
        <taxon>Fungi</taxon>
        <taxon>Dikarya</taxon>
        <taxon>Basidiomycota</taxon>
        <taxon>Agaricomycotina</taxon>
        <taxon>Agaricomycetes</taxon>
        <taxon>Polyporales</taxon>
        <taxon>Polyporaceae</taxon>
        <taxon>Trametes</taxon>
    </lineage>
</organism>
<dbReference type="HOGENOM" id="CLU_052246_2_0_1"/>
<evidence type="ECO:0000313" key="3">
    <source>
        <dbReference type="EMBL" id="CDO77210.1"/>
    </source>
</evidence>
<feature type="region of interest" description="Disordered" evidence="1">
    <location>
        <begin position="1"/>
        <end position="38"/>
    </location>
</feature>
<dbReference type="GO" id="GO:0006974">
    <property type="term" value="P:DNA damage response"/>
    <property type="evidence" value="ECO:0007669"/>
    <property type="project" value="InterPro"/>
</dbReference>
<dbReference type="OMA" id="MLFESAV"/>
<evidence type="ECO:0000259" key="2">
    <source>
        <dbReference type="PROSITE" id="PS51471"/>
    </source>
</evidence>
<sequence length="351" mass="38320">MAPSITALHTNKRKRLPESETHPKKLPKPRQSCPKPELRIVTDIKATKLLSPPLDHLLSSADSDTDSLFDEPPPRMPSPDLDDLRAIFAPSIVDESFTGLDDPLAVVARRTAPPIPGLHFDPSTLLPEALADDLMWTCIRTFFRDGTTNQVMLFEPPPDPDAAPPTASAAGLPACLRNLLSVLDDLLRPVVPQETHDLLFSPSPASHSGPPRARQAIINLYWPGEGISPHVDLLDRYGDGIMGVSLGSGCAMRFARAAEGSEHDASPEARDECSLYLPKGSVLVMTEEARYRWTHGIEKQFEDFVEDDGDASRTVRLERDVRLSITFRWLLPGADVVGPGSAAGSGNVHER</sequence>
<accession>A0A060SS55</accession>
<dbReference type="InterPro" id="IPR027450">
    <property type="entry name" value="AlkB-like"/>
</dbReference>
<dbReference type="Gene3D" id="2.60.120.590">
    <property type="entry name" value="Alpha-ketoglutarate-dependent dioxygenase AlkB-like"/>
    <property type="match status" value="1"/>
</dbReference>
<reference evidence="3" key="1">
    <citation type="submission" date="2014-01" db="EMBL/GenBank/DDBJ databases">
        <title>The genome of the white-rot fungus Pycnoporus cinnabarinus: a basidiomycete model with a versatile arsenal for lignocellulosic biomass breakdown.</title>
        <authorList>
            <person name="Levasseur A."/>
            <person name="Lomascolo A."/>
            <person name="Ruiz-Duenas F.J."/>
            <person name="Uzan E."/>
            <person name="Piumi F."/>
            <person name="Kues U."/>
            <person name="Ram A.F.J."/>
            <person name="Murat C."/>
            <person name="Haon M."/>
            <person name="Benoit I."/>
            <person name="Arfi Y."/>
            <person name="Chevret D."/>
            <person name="Drula E."/>
            <person name="Kwon M.J."/>
            <person name="Gouret P."/>
            <person name="Lesage-Meessen L."/>
            <person name="Lombard V."/>
            <person name="Mariette J."/>
            <person name="Noirot C."/>
            <person name="Park J."/>
            <person name="Patyshakuliyeva A."/>
            <person name="Wieneger R.A.B."/>
            <person name="Wosten H.A.B."/>
            <person name="Martin F."/>
            <person name="Coutinho P.M."/>
            <person name="de Vries R."/>
            <person name="Martinez A.T."/>
            <person name="Klopp C."/>
            <person name="Pontarotti P."/>
            <person name="Henrissat B."/>
            <person name="Record E."/>
        </authorList>
    </citation>
    <scope>NUCLEOTIDE SEQUENCE [LARGE SCALE GENOMIC DNA]</scope>
    <source>
        <strain evidence="3">BRFM137</strain>
    </source>
</reference>
<protein>
    <recommendedName>
        <fullName evidence="2">Fe2OG dioxygenase domain-containing protein</fullName>
    </recommendedName>
</protein>
<dbReference type="EMBL" id="CCBP010000446">
    <property type="protein sequence ID" value="CDO77210.1"/>
    <property type="molecule type" value="Genomic_DNA"/>
</dbReference>
<dbReference type="Proteomes" id="UP000029665">
    <property type="component" value="Unassembled WGS sequence"/>
</dbReference>
<dbReference type="InterPro" id="IPR037151">
    <property type="entry name" value="AlkB-like_sf"/>
</dbReference>
<evidence type="ECO:0000256" key="1">
    <source>
        <dbReference type="SAM" id="MobiDB-lite"/>
    </source>
</evidence>